<evidence type="ECO:0000256" key="1">
    <source>
        <dbReference type="SAM" id="MobiDB-lite"/>
    </source>
</evidence>
<feature type="non-terminal residue" evidence="2">
    <location>
        <position position="122"/>
    </location>
</feature>
<reference evidence="2" key="1">
    <citation type="submission" date="2021-06" db="EMBL/GenBank/DDBJ databases">
        <authorList>
            <person name="Kallberg Y."/>
            <person name="Tangrot J."/>
            <person name="Rosling A."/>
        </authorList>
    </citation>
    <scope>NUCLEOTIDE SEQUENCE</scope>
    <source>
        <strain evidence="2">IA702</strain>
    </source>
</reference>
<feature type="compositionally biased region" description="Basic and acidic residues" evidence="1">
    <location>
        <begin position="75"/>
        <end position="88"/>
    </location>
</feature>
<gene>
    <name evidence="2" type="ORF">POCULU_LOCUS9585</name>
</gene>
<dbReference type="AlphaFoldDB" id="A0A9N9DL94"/>
<evidence type="ECO:0000313" key="3">
    <source>
        <dbReference type="Proteomes" id="UP000789572"/>
    </source>
</evidence>
<dbReference type="EMBL" id="CAJVPJ010003726">
    <property type="protein sequence ID" value="CAG8644136.1"/>
    <property type="molecule type" value="Genomic_DNA"/>
</dbReference>
<comment type="caution">
    <text evidence="2">The sequence shown here is derived from an EMBL/GenBank/DDBJ whole genome shotgun (WGS) entry which is preliminary data.</text>
</comment>
<evidence type="ECO:0000313" key="2">
    <source>
        <dbReference type="EMBL" id="CAG8644136.1"/>
    </source>
</evidence>
<keyword evidence="3" id="KW-1185">Reference proteome</keyword>
<feature type="region of interest" description="Disordered" evidence="1">
    <location>
        <begin position="72"/>
        <end position="94"/>
    </location>
</feature>
<protein>
    <submittedName>
        <fullName evidence="2">9256_t:CDS:1</fullName>
    </submittedName>
</protein>
<dbReference type="Proteomes" id="UP000789572">
    <property type="component" value="Unassembled WGS sequence"/>
</dbReference>
<sequence length="122" mass="13658">MSDTRTKHRFTTWFGLSRIILSIKNGRSSSRIPNSDFGMDHVINEDLEQVIFGKLRNNQGSIVSGVKRYLGTIRPESHGPDPSTEPKDSTAGLPIPELGKSWTNWAHTITFTPQAINHLLMT</sequence>
<organism evidence="2 3">
    <name type="scientific">Paraglomus occultum</name>
    <dbReference type="NCBI Taxonomy" id="144539"/>
    <lineage>
        <taxon>Eukaryota</taxon>
        <taxon>Fungi</taxon>
        <taxon>Fungi incertae sedis</taxon>
        <taxon>Mucoromycota</taxon>
        <taxon>Glomeromycotina</taxon>
        <taxon>Glomeromycetes</taxon>
        <taxon>Paraglomerales</taxon>
        <taxon>Paraglomeraceae</taxon>
        <taxon>Paraglomus</taxon>
    </lineage>
</organism>
<name>A0A9N9DL94_9GLOM</name>
<proteinExistence type="predicted"/>
<accession>A0A9N9DL94</accession>